<protein>
    <submittedName>
        <fullName evidence="1">Uncharacterized protein</fullName>
    </submittedName>
</protein>
<dbReference type="Proteomes" id="UP000269669">
    <property type="component" value="Unassembled WGS sequence"/>
</dbReference>
<dbReference type="EMBL" id="RSDW01000001">
    <property type="protein sequence ID" value="RSL15428.1"/>
    <property type="molecule type" value="Genomic_DNA"/>
</dbReference>
<name>A0A3R9R170_9BACT</name>
<organism evidence="1 2">
    <name type="scientific">Edaphobacter aggregans</name>
    <dbReference type="NCBI Taxonomy" id="570835"/>
    <lineage>
        <taxon>Bacteria</taxon>
        <taxon>Pseudomonadati</taxon>
        <taxon>Acidobacteriota</taxon>
        <taxon>Terriglobia</taxon>
        <taxon>Terriglobales</taxon>
        <taxon>Acidobacteriaceae</taxon>
        <taxon>Edaphobacter</taxon>
    </lineage>
</organism>
<reference evidence="1 2" key="1">
    <citation type="submission" date="2018-12" db="EMBL/GenBank/DDBJ databases">
        <title>Sequencing of bacterial isolates from soil warming experiment in Harvard Forest, Massachusetts, USA.</title>
        <authorList>
            <person name="Deangelis K."/>
        </authorList>
    </citation>
    <scope>NUCLEOTIDE SEQUENCE [LARGE SCALE GENOMIC DNA]</scope>
    <source>
        <strain evidence="1 2">EB153</strain>
    </source>
</reference>
<proteinExistence type="predicted"/>
<accession>A0A3R9R170</accession>
<keyword evidence="2" id="KW-1185">Reference proteome</keyword>
<gene>
    <name evidence="1" type="ORF">EDE15_0916</name>
</gene>
<evidence type="ECO:0000313" key="1">
    <source>
        <dbReference type="EMBL" id="RSL15428.1"/>
    </source>
</evidence>
<comment type="caution">
    <text evidence="1">The sequence shown here is derived from an EMBL/GenBank/DDBJ whole genome shotgun (WGS) entry which is preliminary data.</text>
</comment>
<evidence type="ECO:0000313" key="2">
    <source>
        <dbReference type="Proteomes" id="UP000269669"/>
    </source>
</evidence>
<dbReference type="AlphaFoldDB" id="A0A3R9R170"/>
<sequence length="172" mass="17063">MFGVGGDVFDGGGLGCVRVLAFAGGFGVAGQVGAGDLQAVEEEAGAAGVDFVAGDAAEDFADGELDGGAVFGHGEVEEGGAGGALAWILDRAAGGVVVVAEVFSAQAWAAAAVAVGEDVAALVAFWFGHDGYSPLVDVRPQSLLTKWFRSGLLVCGLNAKSPRLSPEGSFCV</sequence>